<dbReference type="EMBL" id="HM004124">
    <property type="protein sequence ID" value="ADG60109.1"/>
    <property type="molecule type" value="Genomic_DNA"/>
</dbReference>
<dbReference type="KEGG" id="vg:9926643"/>
<reference evidence="1 2" key="1">
    <citation type="journal article" date="2010" name="Virol. J.">
        <title>Genomes of the T4-related bacteriophages as windows on microbial genome evolution.</title>
        <authorList>
            <person name="Petrov V.M."/>
            <person name="Ratnayaka S."/>
            <person name="Nolan J.M."/>
            <person name="Miller E.S."/>
            <person name="Karam J.D."/>
        </authorList>
    </citation>
    <scope>NUCLEOTIDE SEQUENCE [LARGE SCALE GENOMIC DNA]</scope>
</reference>
<accession>E5EPZ3</accession>
<dbReference type="GeneID" id="9926643"/>
<protein>
    <submittedName>
        <fullName evidence="1">Uncharacterized protein</fullName>
    </submittedName>
</protein>
<dbReference type="RefSeq" id="YP_004010346.1">
    <property type="nucleotide sequence ID" value="NC_014663.1"/>
</dbReference>
<organism evidence="1 2">
    <name type="scientific">Acinetobacter phage Acj9</name>
    <dbReference type="NCBI Taxonomy" id="760939"/>
    <lineage>
        <taxon>Viruses</taxon>
        <taxon>Duplodnaviria</taxon>
        <taxon>Heunggongvirae</taxon>
        <taxon>Uroviricota</taxon>
        <taxon>Caudoviricetes</taxon>
        <taxon>Pantevenvirales</taxon>
        <taxon>Straboviridae</taxon>
        <taxon>Twarogvirinae</taxon>
        <taxon>Acajnonavirus</taxon>
        <taxon>Acajnonavirus acj9</taxon>
    </lineage>
</organism>
<dbReference type="Proteomes" id="UP000008731">
    <property type="component" value="Segment"/>
</dbReference>
<gene>
    <name evidence="1" type="ORF">Acj9p209</name>
</gene>
<name>E5EPZ3_9CAUD</name>
<proteinExistence type="predicted"/>
<keyword evidence="2" id="KW-1185">Reference proteome</keyword>
<evidence type="ECO:0000313" key="2">
    <source>
        <dbReference type="Proteomes" id="UP000008731"/>
    </source>
</evidence>
<evidence type="ECO:0000313" key="1">
    <source>
        <dbReference type="EMBL" id="ADG60109.1"/>
    </source>
</evidence>
<sequence>MSNYVSIQELDLENAHVVGLDRCIIEVVGESLVCYNEFEMIEAQYPIDLNSQYRISRGLPPQVGLLNGLPVPYEVDEDDENYFEDDTPVEILEEYSYVTTMHFTLVIRNEQ</sequence>